<evidence type="ECO:0000256" key="6">
    <source>
        <dbReference type="ARBA" id="ARBA00022777"/>
    </source>
</evidence>
<comment type="catalytic activity">
    <reaction evidence="1">
        <text>ATP + protein L-histidine = ADP + protein N-phospho-L-histidine.</text>
        <dbReference type="EC" id="2.7.13.3"/>
    </reaction>
</comment>
<dbReference type="RefSeq" id="WP_381505177.1">
    <property type="nucleotide sequence ID" value="NZ_JBHUOM010000023.1"/>
</dbReference>
<dbReference type="PANTHER" id="PTHR41523:SF8">
    <property type="entry name" value="ETHYLENE RESPONSE SENSOR PROTEIN"/>
    <property type="match status" value="1"/>
</dbReference>
<feature type="domain" description="Signal transduction histidine kinase subgroup 2 dimerisation and phosphoacceptor" evidence="8">
    <location>
        <begin position="25"/>
        <end position="99"/>
    </location>
</feature>
<dbReference type="Gene3D" id="3.30.565.10">
    <property type="entry name" value="Histidine kinase-like ATPase, C-terminal domain"/>
    <property type="match status" value="1"/>
</dbReference>
<keyword evidence="5" id="KW-0547">Nucleotide-binding</keyword>
<dbReference type="GO" id="GO:0004673">
    <property type="term" value="F:protein histidine kinase activity"/>
    <property type="evidence" value="ECO:0007669"/>
    <property type="project" value="UniProtKB-EC"/>
</dbReference>
<accession>A0ABW6AMB6</accession>
<evidence type="ECO:0000259" key="9">
    <source>
        <dbReference type="Pfam" id="PF13581"/>
    </source>
</evidence>
<evidence type="ECO:0000256" key="4">
    <source>
        <dbReference type="ARBA" id="ARBA00022679"/>
    </source>
</evidence>
<organism evidence="10 11">
    <name type="scientific">Spirosoma flavum</name>
    <dbReference type="NCBI Taxonomy" id="2048557"/>
    <lineage>
        <taxon>Bacteria</taxon>
        <taxon>Pseudomonadati</taxon>
        <taxon>Bacteroidota</taxon>
        <taxon>Cytophagia</taxon>
        <taxon>Cytophagales</taxon>
        <taxon>Cytophagaceae</taxon>
        <taxon>Spirosoma</taxon>
    </lineage>
</organism>
<keyword evidence="7" id="KW-0067">ATP-binding</keyword>
<dbReference type="InterPro" id="IPR003594">
    <property type="entry name" value="HATPase_dom"/>
</dbReference>
<dbReference type="Proteomes" id="UP001597512">
    <property type="component" value="Unassembled WGS sequence"/>
</dbReference>
<evidence type="ECO:0000259" key="8">
    <source>
        <dbReference type="Pfam" id="PF07568"/>
    </source>
</evidence>
<dbReference type="InterPro" id="IPR036890">
    <property type="entry name" value="HATPase_C_sf"/>
</dbReference>
<dbReference type="EMBL" id="JBHUOM010000023">
    <property type="protein sequence ID" value="MFD2936407.1"/>
    <property type="molecule type" value="Genomic_DNA"/>
</dbReference>
<protein>
    <recommendedName>
        <fullName evidence="2">histidine kinase</fullName>
        <ecNumber evidence="2">2.7.13.3</ecNumber>
    </recommendedName>
</protein>
<evidence type="ECO:0000256" key="7">
    <source>
        <dbReference type="ARBA" id="ARBA00022840"/>
    </source>
</evidence>
<gene>
    <name evidence="10" type="ORF">ACFS25_21680</name>
</gene>
<keyword evidence="6 10" id="KW-0418">Kinase</keyword>
<sequence length="218" mass="24454">MSIVFFRLYRKNQCIGATNAELVKEQNHRVKNNLQIVSSLLSLQANRLTDESAKNAVAEGQLRVEAMAILHRQLYDGDQLAMINPAEFIPELVDMVLQTFGYTHVRLVYDIDAFVLPADSALPVSLILNELTTNACKYAFPDHPDPVFHVSCRQKKNQIDLLVADNGPGMLPQFPIDARSTSSTSFGMRLIQMQVDQLRGMYTFAKQTGTVFTLTFTV</sequence>
<dbReference type="Gene3D" id="3.30.450.20">
    <property type="entry name" value="PAS domain"/>
    <property type="match status" value="1"/>
</dbReference>
<keyword evidence="3" id="KW-0597">Phosphoprotein</keyword>
<dbReference type="PANTHER" id="PTHR41523">
    <property type="entry name" value="TWO-COMPONENT SYSTEM SENSOR PROTEIN"/>
    <property type="match status" value="1"/>
</dbReference>
<dbReference type="Pfam" id="PF13581">
    <property type="entry name" value="HATPase_c_2"/>
    <property type="match status" value="1"/>
</dbReference>
<proteinExistence type="predicted"/>
<feature type="domain" description="Histidine kinase/HSP90-like ATPase" evidence="9">
    <location>
        <begin position="114"/>
        <end position="214"/>
    </location>
</feature>
<evidence type="ECO:0000256" key="3">
    <source>
        <dbReference type="ARBA" id="ARBA00022553"/>
    </source>
</evidence>
<keyword evidence="11" id="KW-1185">Reference proteome</keyword>
<dbReference type="SUPFAM" id="SSF55874">
    <property type="entry name" value="ATPase domain of HSP90 chaperone/DNA topoisomerase II/histidine kinase"/>
    <property type="match status" value="1"/>
</dbReference>
<dbReference type="Pfam" id="PF07568">
    <property type="entry name" value="HisKA_2"/>
    <property type="match status" value="1"/>
</dbReference>
<dbReference type="CDD" id="cd16936">
    <property type="entry name" value="HATPase_RsbW-like"/>
    <property type="match status" value="1"/>
</dbReference>
<dbReference type="InterPro" id="IPR011495">
    <property type="entry name" value="Sig_transdc_His_kin_sub2_dim/P"/>
</dbReference>
<evidence type="ECO:0000313" key="10">
    <source>
        <dbReference type="EMBL" id="MFD2936407.1"/>
    </source>
</evidence>
<evidence type="ECO:0000256" key="5">
    <source>
        <dbReference type="ARBA" id="ARBA00022741"/>
    </source>
</evidence>
<dbReference type="EC" id="2.7.13.3" evidence="2"/>
<reference evidence="11" key="1">
    <citation type="journal article" date="2019" name="Int. J. Syst. Evol. Microbiol.">
        <title>The Global Catalogue of Microorganisms (GCM) 10K type strain sequencing project: providing services to taxonomists for standard genome sequencing and annotation.</title>
        <authorList>
            <consortium name="The Broad Institute Genomics Platform"/>
            <consortium name="The Broad Institute Genome Sequencing Center for Infectious Disease"/>
            <person name="Wu L."/>
            <person name="Ma J."/>
        </authorList>
    </citation>
    <scope>NUCLEOTIDE SEQUENCE [LARGE SCALE GENOMIC DNA]</scope>
    <source>
        <strain evidence="11">KCTC 52490</strain>
    </source>
</reference>
<name>A0ABW6AMB6_9BACT</name>
<keyword evidence="4 10" id="KW-0808">Transferase</keyword>
<evidence type="ECO:0000256" key="2">
    <source>
        <dbReference type="ARBA" id="ARBA00012438"/>
    </source>
</evidence>
<evidence type="ECO:0000313" key="11">
    <source>
        <dbReference type="Proteomes" id="UP001597512"/>
    </source>
</evidence>
<evidence type="ECO:0000256" key="1">
    <source>
        <dbReference type="ARBA" id="ARBA00000085"/>
    </source>
</evidence>
<comment type="caution">
    <text evidence="10">The sequence shown here is derived from an EMBL/GenBank/DDBJ whole genome shotgun (WGS) entry which is preliminary data.</text>
</comment>